<keyword evidence="2 3" id="KW-0040">ANK repeat</keyword>
<dbReference type="VEuPathDB" id="CryptoDB:Cvel_11243"/>
<dbReference type="InterPro" id="IPR002110">
    <property type="entry name" value="Ankyrin_rpt"/>
</dbReference>
<proteinExistence type="predicted"/>
<feature type="repeat" description="ANK" evidence="3">
    <location>
        <begin position="75"/>
        <end position="107"/>
    </location>
</feature>
<dbReference type="PROSITE" id="PS50088">
    <property type="entry name" value="ANK_REPEAT"/>
    <property type="match status" value="2"/>
</dbReference>
<dbReference type="PANTHER" id="PTHR24189">
    <property type="entry name" value="MYOTROPHIN"/>
    <property type="match status" value="1"/>
</dbReference>
<dbReference type="SMART" id="SM00248">
    <property type="entry name" value="ANK"/>
    <property type="match status" value="3"/>
</dbReference>
<reference evidence="4" key="1">
    <citation type="submission" date="2014-11" db="EMBL/GenBank/DDBJ databases">
        <authorList>
            <person name="Otto D Thomas"/>
            <person name="Naeem Raeece"/>
        </authorList>
    </citation>
    <scope>NUCLEOTIDE SEQUENCE</scope>
</reference>
<evidence type="ECO:0000256" key="1">
    <source>
        <dbReference type="ARBA" id="ARBA00022737"/>
    </source>
</evidence>
<accession>A0A0G4I601</accession>
<evidence type="ECO:0000313" key="4">
    <source>
        <dbReference type="EMBL" id="CEM52402.1"/>
    </source>
</evidence>
<dbReference type="InterPro" id="IPR036770">
    <property type="entry name" value="Ankyrin_rpt-contain_sf"/>
</dbReference>
<dbReference type="AlphaFoldDB" id="A0A0G4I601"/>
<evidence type="ECO:0000256" key="2">
    <source>
        <dbReference type="ARBA" id="ARBA00023043"/>
    </source>
</evidence>
<keyword evidence="1" id="KW-0677">Repeat</keyword>
<dbReference type="PANTHER" id="PTHR24189:SF50">
    <property type="entry name" value="ANKYRIN REPEAT AND SOCS BOX PROTEIN 2"/>
    <property type="match status" value="1"/>
</dbReference>
<dbReference type="InterPro" id="IPR050745">
    <property type="entry name" value="Multifunctional_regulatory"/>
</dbReference>
<dbReference type="PhylomeDB" id="A0A0G4I601"/>
<feature type="repeat" description="ANK" evidence="3">
    <location>
        <begin position="225"/>
        <end position="249"/>
    </location>
</feature>
<dbReference type="Pfam" id="PF00023">
    <property type="entry name" value="Ank"/>
    <property type="match status" value="3"/>
</dbReference>
<dbReference type="PROSITE" id="PS50297">
    <property type="entry name" value="ANK_REP_REGION"/>
    <property type="match status" value="2"/>
</dbReference>
<dbReference type="EMBL" id="CDMZ01005232">
    <property type="protein sequence ID" value="CEM52402.1"/>
    <property type="molecule type" value="Genomic_DNA"/>
</dbReference>
<sequence>MEKTLRAGFSALLSHFYKIDVSPLFATDVGEVIRSFQVVSSEKLCHAFDTFTRTGRPDDFALLLKVGAALDNLVDGTTLLMRAVYKGNLEAVQMLLRAGAATHITAKIKCPQLPLPPPTDDDLFGPPPAALGGLFGPPPPAGGGLFGPPPPAGGGLFGPVHPPVQASGQASARDTGLTALHIACMRACQTSAELLITEGKADVNAMTTAVRAVSLMDINFEPLLEPVSPLHIAAFKGPVSLFKLLLSHGGISKQQCRSEDSTLCTVQSLGGRRRLPK</sequence>
<gene>
    <name evidence="4" type="ORF">Cvel_11243</name>
</gene>
<evidence type="ECO:0000256" key="3">
    <source>
        <dbReference type="PROSITE-ProRule" id="PRU00023"/>
    </source>
</evidence>
<dbReference type="SUPFAM" id="SSF48403">
    <property type="entry name" value="Ankyrin repeat"/>
    <property type="match status" value="1"/>
</dbReference>
<protein>
    <submittedName>
        <fullName evidence="4">Uncharacterized protein</fullName>
    </submittedName>
</protein>
<organism evidence="4">
    <name type="scientific">Chromera velia CCMP2878</name>
    <dbReference type="NCBI Taxonomy" id="1169474"/>
    <lineage>
        <taxon>Eukaryota</taxon>
        <taxon>Sar</taxon>
        <taxon>Alveolata</taxon>
        <taxon>Colpodellida</taxon>
        <taxon>Chromeraceae</taxon>
        <taxon>Chromera</taxon>
    </lineage>
</organism>
<dbReference type="Gene3D" id="1.25.40.20">
    <property type="entry name" value="Ankyrin repeat-containing domain"/>
    <property type="match status" value="2"/>
</dbReference>
<name>A0A0G4I601_9ALVE</name>